<gene>
    <name evidence="3" type="ORF">LV89_02218</name>
</gene>
<dbReference type="SUPFAM" id="SSF103088">
    <property type="entry name" value="OmpA-like"/>
    <property type="match status" value="1"/>
</dbReference>
<dbReference type="PROSITE" id="PS51123">
    <property type="entry name" value="OMPA_2"/>
    <property type="match status" value="1"/>
</dbReference>
<dbReference type="PANTHER" id="PTHR30329:SF21">
    <property type="entry name" value="LIPOPROTEIN YIAD-RELATED"/>
    <property type="match status" value="1"/>
</dbReference>
<dbReference type="PANTHER" id="PTHR30329">
    <property type="entry name" value="STATOR ELEMENT OF FLAGELLAR MOTOR COMPLEX"/>
    <property type="match status" value="1"/>
</dbReference>
<sequence>MNRIIVFILFVLVTSSCVSKKKYVEMQNEYSSFKATSRNTLSKAKNDIKDRDKQILTFETSTKQKEKELEVRTKHIKVLEEQVDFLKKTNTKLLDRMTDLTMVSKAGAESIKKSLETLNEQSQYIENINATIQRKDSLNMSFMVALKRALNDFSDEDLNIKVKKGLVSISISDKVFFPSNNTNISQRGEFVIEKLAKALNDHRELDILVEGHTDNSPVSADCIKDNWDLSAKRATAIVRLLQTRFGVSPDRMYAGGRSEYSPKDFTGNEANRKLNRRTDIIIMPRLDQFFQDIVNGQVK</sequence>
<protein>
    <submittedName>
        <fullName evidence="3">Chemotaxis protein MotB</fullName>
    </submittedName>
</protein>
<evidence type="ECO:0000256" key="1">
    <source>
        <dbReference type="PROSITE-ProRule" id="PRU00473"/>
    </source>
</evidence>
<accession>A0A316E9R9</accession>
<dbReference type="OrthoDB" id="9815217at2"/>
<name>A0A316E9R9_9BACT</name>
<dbReference type="InterPro" id="IPR050330">
    <property type="entry name" value="Bact_OuterMem_StrucFunc"/>
</dbReference>
<organism evidence="3 4">
    <name type="scientific">Arcicella aurantiaca</name>
    <dbReference type="NCBI Taxonomy" id="591202"/>
    <lineage>
        <taxon>Bacteria</taxon>
        <taxon>Pseudomonadati</taxon>
        <taxon>Bacteroidota</taxon>
        <taxon>Cytophagia</taxon>
        <taxon>Cytophagales</taxon>
        <taxon>Flectobacillaceae</taxon>
        <taxon>Arcicella</taxon>
    </lineage>
</organism>
<dbReference type="PROSITE" id="PS51257">
    <property type="entry name" value="PROKAR_LIPOPROTEIN"/>
    <property type="match status" value="1"/>
</dbReference>
<dbReference type="Gene3D" id="3.30.1330.60">
    <property type="entry name" value="OmpA-like domain"/>
    <property type="match status" value="1"/>
</dbReference>
<reference evidence="3 4" key="1">
    <citation type="submission" date="2018-05" db="EMBL/GenBank/DDBJ databases">
        <title>Genomic Encyclopedia of Archaeal and Bacterial Type Strains, Phase II (KMG-II): from individual species to whole genera.</title>
        <authorList>
            <person name="Goeker M."/>
        </authorList>
    </citation>
    <scope>NUCLEOTIDE SEQUENCE [LARGE SCALE GENOMIC DNA]</scope>
    <source>
        <strain evidence="3 4">DSM 22214</strain>
    </source>
</reference>
<evidence type="ECO:0000313" key="4">
    <source>
        <dbReference type="Proteomes" id="UP000245489"/>
    </source>
</evidence>
<dbReference type="RefSeq" id="WP_109742954.1">
    <property type="nucleotide sequence ID" value="NZ_QGGO01000010.1"/>
</dbReference>
<keyword evidence="1" id="KW-0472">Membrane</keyword>
<dbReference type="Pfam" id="PF00691">
    <property type="entry name" value="OmpA"/>
    <property type="match status" value="1"/>
</dbReference>
<evidence type="ECO:0000313" key="3">
    <source>
        <dbReference type="EMBL" id="PWK26709.1"/>
    </source>
</evidence>
<dbReference type="InterPro" id="IPR006665">
    <property type="entry name" value="OmpA-like"/>
</dbReference>
<dbReference type="CDD" id="cd07185">
    <property type="entry name" value="OmpA_C-like"/>
    <property type="match status" value="1"/>
</dbReference>
<dbReference type="AlphaFoldDB" id="A0A316E9R9"/>
<feature type="domain" description="OmpA-like" evidence="2">
    <location>
        <begin position="164"/>
        <end position="286"/>
    </location>
</feature>
<proteinExistence type="predicted"/>
<dbReference type="InterPro" id="IPR036737">
    <property type="entry name" value="OmpA-like_sf"/>
</dbReference>
<dbReference type="Proteomes" id="UP000245489">
    <property type="component" value="Unassembled WGS sequence"/>
</dbReference>
<dbReference type="GO" id="GO:0016020">
    <property type="term" value="C:membrane"/>
    <property type="evidence" value="ECO:0007669"/>
    <property type="project" value="UniProtKB-UniRule"/>
</dbReference>
<evidence type="ECO:0000259" key="2">
    <source>
        <dbReference type="PROSITE" id="PS51123"/>
    </source>
</evidence>
<dbReference type="EMBL" id="QGGO01000010">
    <property type="protein sequence ID" value="PWK26709.1"/>
    <property type="molecule type" value="Genomic_DNA"/>
</dbReference>
<comment type="caution">
    <text evidence="3">The sequence shown here is derived from an EMBL/GenBank/DDBJ whole genome shotgun (WGS) entry which is preliminary data.</text>
</comment>
<keyword evidence="4" id="KW-1185">Reference proteome</keyword>